<dbReference type="Pfam" id="PF00132">
    <property type="entry name" value="Hexapep"/>
    <property type="match status" value="1"/>
</dbReference>
<dbReference type="AlphaFoldDB" id="A0A9D2KP49"/>
<dbReference type="InterPro" id="IPR051159">
    <property type="entry name" value="Hexapeptide_acetyltransf"/>
</dbReference>
<evidence type="ECO:0000256" key="3">
    <source>
        <dbReference type="ARBA" id="ARBA00022737"/>
    </source>
</evidence>
<reference evidence="5" key="1">
    <citation type="journal article" date="2021" name="PeerJ">
        <title>Extensive microbial diversity within the chicken gut microbiome revealed by metagenomics and culture.</title>
        <authorList>
            <person name="Gilroy R."/>
            <person name="Ravi A."/>
            <person name="Getino M."/>
            <person name="Pursley I."/>
            <person name="Horton D.L."/>
            <person name="Alikhan N.F."/>
            <person name="Baker D."/>
            <person name="Gharbi K."/>
            <person name="Hall N."/>
            <person name="Watson M."/>
            <person name="Adriaenssens E.M."/>
            <person name="Foster-Nyarko E."/>
            <person name="Jarju S."/>
            <person name="Secka A."/>
            <person name="Antonio M."/>
            <person name="Oren A."/>
            <person name="Chaudhuri R.R."/>
            <person name="La Ragione R."/>
            <person name="Hildebrand F."/>
            <person name="Pallen M.J."/>
        </authorList>
    </citation>
    <scope>NUCLEOTIDE SEQUENCE</scope>
    <source>
        <strain evidence="5">5032</strain>
    </source>
</reference>
<dbReference type="PANTHER" id="PTHR23416:SF23">
    <property type="entry name" value="ACETYLTRANSFERASE C18B11.09C-RELATED"/>
    <property type="match status" value="1"/>
</dbReference>
<evidence type="ECO:0000313" key="6">
    <source>
        <dbReference type="Proteomes" id="UP000823821"/>
    </source>
</evidence>
<dbReference type="InterPro" id="IPR001451">
    <property type="entry name" value="Hexapep"/>
</dbReference>
<dbReference type="Proteomes" id="UP000823821">
    <property type="component" value="Unassembled WGS sequence"/>
</dbReference>
<comment type="caution">
    <text evidence="5">The sequence shown here is derived from an EMBL/GenBank/DDBJ whole genome shotgun (WGS) entry which is preliminary data.</text>
</comment>
<reference evidence="5" key="2">
    <citation type="submission" date="2021-04" db="EMBL/GenBank/DDBJ databases">
        <authorList>
            <person name="Gilroy R."/>
        </authorList>
    </citation>
    <scope>NUCLEOTIDE SEQUENCE</scope>
    <source>
        <strain evidence="5">5032</strain>
    </source>
</reference>
<sequence length="184" mass="20223">MEEIRLDTRNMPPERVAEVQRCAELCFKINHTLPTSPECRKLIDELFLNALGEGTVIHPPVFTILGNTVRIGRNVTIMNGFHCMSAGGLTIEDDVRIALNCTVLTNNHDLYERAIITCKPVRIRRNVWVGANVTILPGVTIGENAVIGAGSVVTKDVPDNAVVAGNPARLIRYLDAEQLKARQS</sequence>
<dbReference type="GO" id="GO:0008374">
    <property type="term" value="F:O-acyltransferase activity"/>
    <property type="evidence" value="ECO:0007669"/>
    <property type="project" value="TreeGrafter"/>
</dbReference>
<dbReference type="PROSITE" id="PS00101">
    <property type="entry name" value="HEXAPEP_TRANSFERASES"/>
    <property type="match status" value="1"/>
</dbReference>
<dbReference type="InterPro" id="IPR018357">
    <property type="entry name" value="Hexapep_transf_CS"/>
</dbReference>
<protein>
    <submittedName>
        <fullName evidence="5">Sugar O-acetyltransferase</fullName>
    </submittedName>
</protein>
<name>A0A9D2KP49_9BACT</name>
<dbReference type="PANTHER" id="PTHR23416">
    <property type="entry name" value="SIALIC ACID SYNTHASE-RELATED"/>
    <property type="match status" value="1"/>
</dbReference>
<evidence type="ECO:0000256" key="1">
    <source>
        <dbReference type="ARBA" id="ARBA00007274"/>
    </source>
</evidence>
<organism evidence="5 6">
    <name type="scientific">Candidatus Desulfovibrio intestinavium</name>
    <dbReference type="NCBI Taxonomy" id="2838534"/>
    <lineage>
        <taxon>Bacteria</taxon>
        <taxon>Pseudomonadati</taxon>
        <taxon>Thermodesulfobacteriota</taxon>
        <taxon>Desulfovibrionia</taxon>
        <taxon>Desulfovibrionales</taxon>
        <taxon>Desulfovibrionaceae</taxon>
        <taxon>Desulfovibrio</taxon>
    </lineage>
</organism>
<gene>
    <name evidence="5" type="ORF">H9784_02270</name>
</gene>
<dbReference type="Gene3D" id="2.160.10.10">
    <property type="entry name" value="Hexapeptide repeat proteins"/>
    <property type="match status" value="1"/>
</dbReference>
<evidence type="ECO:0000313" key="5">
    <source>
        <dbReference type="EMBL" id="HJA78387.1"/>
    </source>
</evidence>
<dbReference type="InterPro" id="IPR011004">
    <property type="entry name" value="Trimer_LpxA-like_sf"/>
</dbReference>
<accession>A0A9D2KP49</accession>
<evidence type="ECO:0000256" key="2">
    <source>
        <dbReference type="ARBA" id="ARBA00022679"/>
    </source>
</evidence>
<keyword evidence="3" id="KW-0677">Repeat</keyword>
<keyword evidence="4" id="KW-0012">Acyltransferase</keyword>
<comment type="similarity">
    <text evidence="1">Belongs to the transferase hexapeptide repeat family.</text>
</comment>
<dbReference type="EMBL" id="DWZD01000016">
    <property type="protein sequence ID" value="HJA78387.1"/>
    <property type="molecule type" value="Genomic_DNA"/>
</dbReference>
<keyword evidence="2" id="KW-0808">Transferase</keyword>
<dbReference type="SUPFAM" id="SSF51161">
    <property type="entry name" value="Trimeric LpxA-like enzymes"/>
    <property type="match status" value="1"/>
</dbReference>
<proteinExistence type="inferred from homology"/>
<evidence type="ECO:0000256" key="4">
    <source>
        <dbReference type="ARBA" id="ARBA00023315"/>
    </source>
</evidence>